<dbReference type="EMBL" id="JADQTO010000001">
    <property type="protein sequence ID" value="MBG0560224.1"/>
    <property type="molecule type" value="Genomic_DNA"/>
</dbReference>
<evidence type="ECO:0000256" key="2">
    <source>
        <dbReference type="ARBA" id="ARBA00022553"/>
    </source>
</evidence>
<keyword evidence="2" id="KW-0597">Phosphoprotein</keyword>
<keyword evidence="1" id="KW-0596">Phosphopantetheine</keyword>
<evidence type="ECO:0000313" key="5">
    <source>
        <dbReference type="Proteomes" id="UP000598146"/>
    </source>
</evidence>
<dbReference type="InterPro" id="IPR009081">
    <property type="entry name" value="PP-bd_ACP"/>
</dbReference>
<gene>
    <name evidence="4" type="ORF">I4J89_01930</name>
</gene>
<evidence type="ECO:0000259" key="3">
    <source>
        <dbReference type="PROSITE" id="PS50075"/>
    </source>
</evidence>
<reference evidence="4" key="1">
    <citation type="submission" date="2020-11" db="EMBL/GenBank/DDBJ databases">
        <title>Isolation and identification of active actinomycetes.</title>
        <authorList>
            <person name="Sun X."/>
        </authorList>
    </citation>
    <scope>NUCLEOTIDE SEQUENCE</scope>
    <source>
        <strain evidence="4">NEAU-A11</strain>
    </source>
</reference>
<organism evidence="4 5">
    <name type="scientific">Actinoplanes aureus</name>
    <dbReference type="NCBI Taxonomy" id="2792083"/>
    <lineage>
        <taxon>Bacteria</taxon>
        <taxon>Bacillati</taxon>
        <taxon>Actinomycetota</taxon>
        <taxon>Actinomycetes</taxon>
        <taxon>Micromonosporales</taxon>
        <taxon>Micromonosporaceae</taxon>
        <taxon>Actinoplanes</taxon>
    </lineage>
</organism>
<dbReference type="Pfam" id="PF00550">
    <property type="entry name" value="PP-binding"/>
    <property type="match status" value="1"/>
</dbReference>
<comment type="caution">
    <text evidence="4">The sequence shown here is derived from an EMBL/GenBank/DDBJ whole genome shotgun (WGS) entry which is preliminary data.</text>
</comment>
<dbReference type="AlphaFoldDB" id="A0A931C0V0"/>
<dbReference type="InterPro" id="IPR036736">
    <property type="entry name" value="ACP-like_sf"/>
</dbReference>
<sequence>MGTDDTSGRAVLVHRAWSEHLGAEAAQPRTNFFEAGGNSLMAASLIGRLSEELDEELPLGLLTRHPTLGELSAAVSHWPEPVP</sequence>
<accession>A0A931C0V0</accession>
<feature type="domain" description="Carrier" evidence="3">
    <location>
        <begin position="4"/>
        <end position="79"/>
    </location>
</feature>
<dbReference type="GO" id="GO:0031177">
    <property type="term" value="F:phosphopantetheine binding"/>
    <property type="evidence" value="ECO:0007669"/>
    <property type="project" value="InterPro"/>
</dbReference>
<dbReference type="Gene3D" id="1.10.1200.10">
    <property type="entry name" value="ACP-like"/>
    <property type="match status" value="1"/>
</dbReference>
<dbReference type="InterPro" id="IPR020806">
    <property type="entry name" value="PKS_PP-bd"/>
</dbReference>
<protein>
    <submittedName>
        <fullName evidence="4">Acyl carrier protein</fullName>
    </submittedName>
</protein>
<proteinExistence type="predicted"/>
<dbReference type="PROSITE" id="PS50075">
    <property type="entry name" value="CARRIER"/>
    <property type="match status" value="1"/>
</dbReference>
<dbReference type="SUPFAM" id="SSF47336">
    <property type="entry name" value="ACP-like"/>
    <property type="match status" value="1"/>
</dbReference>
<evidence type="ECO:0000256" key="1">
    <source>
        <dbReference type="ARBA" id="ARBA00022450"/>
    </source>
</evidence>
<name>A0A931C0V0_9ACTN</name>
<evidence type="ECO:0000313" key="4">
    <source>
        <dbReference type="EMBL" id="MBG0560224.1"/>
    </source>
</evidence>
<dbReference type="Proteomes" id="UP000598146">
    <property type="component" value="Unassembled WGS sequence"/>
</dbReference>
<dbReference type="SMART" id="SM00823">
    <property type="entry name" value="PKS_PP"/>
    <property type="match status" value="1"/>
</dbReference>
<keyword evidence="5" id="KW-1185">Reference proteome</keyword>
<dbReference type="RefSeq" id="WP_196412029.1">
    <property type="nucleotide sequence ID" value="NZ_JADQTO010000001.1"/>
</dbReference>